<feature type="signal peptide" evidence="1">
    <location>
        <begin position="1"/>
        <end position="19"/>
    </location>
</feature>
<gene>
    <name evidence="3" type="ORF">HNR42_001814</name>
</gene>
<dbReference type="Pfam" id="PF13628">
    <property type="entry name" value="DUF4142"/>
    <property type="match status" value="1"/>
</dbReference>
<dbReference type="Gene3D" id="1.20.1260.10">
    <property type="match status" value="1"/>
</dbReference>
<dbReference type="InterPro" id="IPR025419">
    <property type="entry name" value="DUF4142"/>
</dbReference>
<comment type="caution">
    <text evidence="3">The sequence shown here is derived from an EMBL/GenBank/DDBJ whole genome shotgun (WGS) entry which is preliminary data.</text>
</comment>
<organism evidence="3 4">
    <name type="scientific">Deinobacterium chartae</name>
    <dbReference type="NCBI Taxonomy" id="521158"/>
    <lineage>
        <taxon>Bacteria</taxon>
        <taxon>Thermotogati</taxon>
        <taxon>Deinococcota</taxon>
        <taxon>Deinococci</taxon>
        <taxon>Deinococcales</taxon>
        <taxon>Deinococcaceae</taxon>
        <taxon>Deinobacterium</taxon>
    </lineage>
</organism>
<dbReference type="PROSITE" id="PS51257">
    <property type="entry name" value="PROKAR_LIPOPROTEIN"/>
    <property type="match status" value="1"/>
</dbReference>
<reference evidence="3 4" key="1">
    <citation type="submission" date="2020-08" db="EMBL/GenBank/DDBJ databases">
        <title>Genomic Encyclopedia of Type Strains, Phase IV (KMG-IV): sequencing the most valuable type-strain genomes for metagenomic binning, comparative biology and taxonomic classification.</title>
        <authorList>
            <person name="Goeker M."/>
        </authorList>
    </citation>
    <scope>NUCLEOTIDE SEQUENCE [LARGE SCALE GENOMIC DNA]</scope>
    <source>
        <strain evidence="3 4">DSM 21458</strain>
    </source>
</reference>
<evidence type="ECO:0000256" key="1">
    <source>
        <dbReference type="SAM" id="SignalP"/>
    </source>
</evidence>
<dbReference type="RefSeq" id="WP_183986764.1">
    <property type="nucleotide sequence ID" value="NZ_JACHHG010000006.1"/>
</dbReference>
<feature type="domain" description="DUF4142" evidence="2">
    <location>
        <begin position="41"/>
        <end position="175"/>
    </location>
</feature>
<sequence length="182" mass="19492">MMRLLIAPLMLTLSLAACAPAQTQSPAARPAAMAALPSNPDALFMMAVSMTNHFEIESSQAALTKSSRADVREYAQRMITEHTNAERQLAQMAAARNVPLPGQPGPDQRLKIMYASQLSGPNFDAVYLANQIVGHESAVALLQSEIGAGRDPQAVAMARQMLPIIQDHLAHARRLAGTGNPQ</sequence>
<protein>
    <submittedName>
        <fullName evidence="3">Putative membrane protein</fullName>
    </submittedName>
</protein>
<dbReference type="AlphaFoldDB" id="A0A841I1T1"/>
<evidence type="ECO:0000313" key="4">
    <source>
        <dbReference type="Proteomes" id="UP000569951"/>
    </source>
</evidence>
<keyword evidence="4" id="KW-1185">Reference proteome</keyword>
<evidence type="ECO:0000259" key="2">
    <source>
        <dbReference type="Pfam" id="PF13628"/>
    </source>
</evidence>
<keyword evidence="1" id="KW-0732">Signal</keyword>
<proteinExistence type="predicted"/>
<dbReference type="PANTHER" id="PTHR38593">
    <property type="entry name" value="BLR2558 PROTEIN"/>
    <property type="match status" value="1"/>
</dbReference>
<evidence type="ECO:0000313" key="3">
    <source>
        <dbReference type="EMBL" id="MBB6098380.1"/>
    </source>
</evidence>
<name>A0A841I1T1_9DEIO</name>
<feature type="chain" id="PRO_5032465358" evidence="1">
    <location>
        <begin position="20"/>
        <end position="182"/>
    </location>
</feature>
<accession>A0A841I1T1</accession>
<dbReference type="Proteomes" id="UP000569951">
    <property type="component" value="Unassembled WGS sequence"/>
</dbReference>
<dbReference type="InterPro" id="IPR012347">
    <property type="entry name" value="Ferritin-like"/>
</dbReference>
<dbReference type="PANTHER" id="PTHR38593:SF1">
    <property type="entry name" value="BLR2558 PROTEIN"/>
    <property type="match status" value="1"/>
</dbReference>
<dbReference type="EMBL" id="JACHHG010000006">
    <property type="protein sequence ID" value="MBB6098380.1"/>
    <property type="molecule type" value="Genomic_DNA"/>
</dbReference>